<feature type="domain" description="AB hydrolase-1" evidence="2">
    <location>
        <begin position="68"/>
        <end position="302"/>
    </location>
</feature>
<reference evidence="4" key="1">
    <citation type="submission" date="2016-10" db="EMBL/GenBank/DDBJ databases">
        <authorList>
            <person name="Varghese N."/>
            <person name="Submissions S."/>
        </authorList>
    </citation>
    <scope>NUCLEOTIDE SEQUENCE [LARGE SCALE GENOMIC DNA]</scope>
    <source>
        <strain evidence="4">DSM 15719</strain>
    </source>
</reference>
<dbReference type="Gene3D" id="3.40.50.1820">
    <property type="entry name" value="alpha/beta hydrolase"/>
    <property type="match status" value="1"/>
</dbReference>
<proteinExistence type="predicted"/>
<dbReference type="PANTHER" id="PTHR46438:SF11">
    <property type="entry name" value="LIPASE-RELATED"/>
    <property type="match status" value="1"/>
</dbReference>
<keyword evidence="4" id="KW-1185">Reference proteome</keyword>
<evidence type="ECO:0000256" key="1">
    <source>
        <dbReference type="SAM" id="Phobius"/>
    </source>
</evidence>
<dbReference type="SUPFAM" id="SSF53474">
    <property type="entry name" value="alpha/beta-Hydrolases"/>
    <property type="match status" value="1"/>
</dbReference>
<sequence length="333" mass="37658">MKYLTKSFKIILSFAALIIIGIIVFFGHRDIPLNELKAKYTNTASSFIAVDRMDVHFRDEGDQTDTIPIVLIHGTASSLHTFDTWTDSLKKSNRVIRMDLPAYGLTGPFPDRNYSMAHYTQFLKNFLTALKIKQCVLAGNSLGGEIAWNFTLEEPEMVKKLILIDAAGYPLSSKSVPIAFKIGRTPLLNKVLTYITPRFIVKASVENVYFDKSKVTESLVDRYFELTLRAGNRQAFVDRFKMAKDTSAYKNIKHIQQPTLILWGAKDLLIPVENANKFHKDLPINTLVILDNNGHTPMEESPMESLKPVLDFLKNSKQVGMNINAEKTLKLTI</sequence>
<dbReference type="EMBL" id="FOFZ01000021">
    <property type="protein sequence ID" value="SER72316.1"/>
    <property type="molecule type" value="Genomic_DNA"/>
</dbReference>
<dbReference type="Pfam" id="PF00561">
    <property type="entry name" value="Abhydrolase_1"/>
    <property type="match status" value="1"/>
</dbReference>
<dbReference type="InterPro" id="IPR000073">
    <property type="entry name" value="AB_hydrolase_1"/>
</dbReference>
<feature type="transmembrane region" description="Helical" evidence="1">
    <location>
        <begin position="7"/>
        <end position="27"/>
    </location>
</feature>
<protein>
    <submittedName>
        <fullName evidence="3">Pimeloyl-ACP methyl ester carboxylesterase</fullName>
    </submittedName>
</protein>
<dbReference type="InterPro" id="IPR000639">
    <property type="entry name" value="Epox_hydrolase-like"/>
</dbReference>
<dbReference type="AlphaFoldDB" id="A0A1H9RHT7"/>
<keyword evidence="1" id="KW-0812">Transmembrane</keyword>
<dbReference type="PRINTS" id="PR00412">
    <property type="entry name" value="EPOXHYDRLASE"/>
</dbReference>
<dbReference type="PRINTS" id="PR00111">
    <property type="entry name" value="ABHYDROLASE"/>
</dbReference>
<gene>
    <name evidence="3" type="ORF">SAMN05444355_12117</name>
</gene>
<organism evidence="3 4">
    <name type="scientific">Flavobacterium frigoris</name>
    <dbReference type="NCBI Taxonomy" id="229204"/>
    <lineage>
        <taxon>Bacteria</taxon>
        <taxon>Pseudomonadati</taxon>
        <taxon>Bacteroidota</taxon>
        <taxon>Flavobacteriia</taxon>
        <taxon>Flavobacteriales</taxon>
        <taxon>Flavobacteriaceae</taxon>
        <taxon>Flavobacterium</taxon>
    </lineage>
</organism>
<evidence type="ECO:0000259" key="2">
    <source>
        <dbReference type="Pfam" id="PF00561"/>
    </source>
</evidence>
<evidence type="ECO:0000313" key="3">
    <source>
        <dbReference type="EMBL" id="SER72316.1"/>
    </source>
</evidence>
<keyword evidence="1" id="KW-1133">Transmembrane helix</keyword>
<name>A0A1H9RHT7_FLAFI</name>
<dbReference type="OrthoDB" id="9773293at2"/>
<dbReference type="RefSeq" id="WP_074724648.1">
    <property type="nucleotide sequence ID" value="NZ_CBCRVS010000023.1"/>
</dbReference>
<dbReference type="GO" id="GO:0003824">
    <property type="term" value="F:catalytic activity"/>
    <property type="evidence" value="ECO:0007669"/>
    <property type="project" value="InterPro"/>
</dbReference>
<keyword evidence="1" id="KW-0472">Membrane</keyword>
<dbReference type="Proteomes" id="UP000183658">
    <property type="component" value="Unassembled WGS sequence"/>
</dbReference>
<dbReference type="InterPro" id="IPR029058">
    <property type="entry name" value="AB_hydrolase_fold"/>
</dbReference>
<accession>A0A1H9RHT7</accession>
<evidence type="ECO:0000313" key="4">
    <source>
        <dbReference type="Proteomes" id="UP000183658"/>
    </source>
</evidence>
<dbReference type="PANTHER" id="PTHR46438">
    <property type="entry name" value="ALPHA/BETA-HYDROLASES SUPERFAMILY PROTEIN"/>
    <property type="match status" value="1"/>
</dbReference>